<evidence type="ECO:0000313" key="8">
    <source>
        <dbReference type="EMBL" id="HJB90089.1"/>
    </source>
</evidence>
<dbReference type="Gene3D" id="1.10.1520.10">
    <property type="entry name" value="Ribonuclease III domain"/>
    <property type="match status" value="1"/>
</dbReference>
<comment type="function">
    <text evidence="6">Involved in correct processing of both the 5' and 3' ends of 23S rRNA precursor. Processes 30S rRNA precursor transcript even in absence of ribonuclease 3 (Rnc); Rnc processes 30S rRNA into smaller rRNA precursors.</text>
</comment>
<keyword evidence="1 6" id="KW-0690">Ribosome biogenesis</keyword>
<sequence>METGVIREGQERQEGLSKRIGSLFGCEAPDLRTYSPLALAFVGDGVYDLVIRTAVVSRANAGADRLHKAKSRVVKASAQAAQAEALLPDLTPEELAVYRRGRNAHSHSVAKNASVGDYRRATGLEALCGYLYLSGQEERLLDLIKTGLERTGEWI</sequence>
<comment type="subunit">
    <text evidence="6">Homodimer.</text>
</comment>
<dbReference type="Pfam" id="PF00636">
    <property type="entry name" value="Ribonuclease_3"/>
    <property type="match status" value="1"/>
</dbReference>
<evidence type="ECO:0000313" key="9">
    <source>
        <dbReference type="Proteomes" id="UP000886883"/>
    </source>
</evidence>
<dbReference type="GO" id="GO:0005737">
    <property type="term" value="C:cytoplasm"/>
    <property type="evidence" value="ECO:0007669"/>
    <property type="project" value="UniProtKB-SubCell"/>
</dbReference>
<dbReference type="GO" id="GO:0006364">
    <property type="term" value="P:rRNA processing"/>
    <property type="evidence" value="ECO:0007669"/>
    <property type="project" value="UniProtKB-UniRule"/>
</dbReference>
<evidence type="ECO:0000256" key="4">
    <source>
        <dbReference type="ARBA" id="ARBA00022759"/>
    </source>
</evidence>
<evidence type="ECO:0000256" key="6">
    <source>
        <dbReference type="HAMAP-Rule" id="MF_01468"/>
    </source>
</evidence>
<dbReference type="AlphaFoldDB" id="A0A9D2MP98"/>
<organism evidence="8 9">
    <name type="scientific">Candidatus Eisenbergiella merdigallinarum</name>
    <dbReference type="NCBI Taxonomy" id="2838552"/>
    <lineage>
        <taxon>Bacteria</taxon>
        <taxon>Bacillati</taxon>
        <taxon>Bacillota</taxon>
        <taxon>Clostridia</taxon>
        <taxon>Lachnospirales</taxon>
        <taxon>Lachnospiraceae</taxon>
        <taxon>Eisenbergiella</taxon>
    </lineage>
</organism>
<feature type="active site" evidence="6">
    <location>
        <position position="44"/>
    </location>
</feature>
<comment type="cofactor">
    <cofactor evidence="6">
        <name>Mg(2+)</name>
        <dbReference type="ChEBI" id="CHEBI:18420"/>
    </cofactor>
</comment>
<keyword evidence="4 6" id="KW-0255">Endonuclease</keyword>
<comment type="subcellular location">
    <subcellularLocation>
        <location evidence="6">Cytoplasm</location>
    </subcellularLocation>
</comment>
<evidence type="ECO:0000256" key="5">
    <source>
        <dbReference type="ARBA" id="ARBA00022801"/>
    </source>
</evidence>
<dbReference type="PANTHER" id="PTHR34276:SF1">
    <property type="entry name" value="MINI-RIBONUCLEASE 3"/>
    <property type="match status" value="1"/>
</dbReference>
<keyword evidence="5 6" id="KW-0378">Hydrolase</keyword>
<keyword evidence="6" id="KW-0963">Cytoplasm</keyword>
<keyword evidence="6" id="KW-0460">Magnesium</keyword>
<dbReference type="InterPro" id="IPR008226">
    <property type="entry name" value="Mini3_fam"/>
</dbReference>
<dbReference type="EMBL" id="DWXE01000005">
    <property type="protein sequence ID" value="HJB90089.1"/>
    <property type="molecule type" value="Genomic_DNA"/>
</dbReference>
<proteinExistence type="inferred from homology"/>
<protein>
    <recommendedName>
        <fullName evidence="6">Mini-ribonuclease 3</fullName>
        <shortName evidence="6">Mini-3</shortName>
        <shortName evidence="6">Mini-RNase 3</shortName>
        <ecNumber evidence="6">3.1.26.-</ecNumber>
    </recommendedName>
    <alternativeName>
        <fullName evidence="6">Mini-RNase III</fullName>
        <shortName evidence="6">Mini-III</shortName>
    </alternativeName>
</protein>
<comment type="caution">
    <text evidence="8">The sequence shown here is derived from an EMBL/GenBank/DDBJ whole genome shotgun (WGS) entry which is preliminary data.</text>
</comment>
<keyword evidence="6" id="KW-0699">rRNA-binding</keyword>
<dbReference type="EC" id="3.1.26.-" evidence="6"/>
<dbReference type="PANTHER" id="PTHR34276">
    <property type="entry name" value="MINI-RIBONUCLEASE 3"/>
    <property type="match status" value="1"/>
</dbReference>
<dbReference type="InterPro" id="IPR000999">
    <property type="entry name" value="RNase_III_dom"/>
</dbReference>
<dbReference type="GO" id="GO:0004525">
    <property type="term" value="F:ribonuclease III activity"/>
    <property type="evidence" value="ECO:0007669"/>
    <property type="project" value="InterPro"/>
</dbReference>
<evidence type="ECO:0000256" key="2">
    <source>
        <dbReference type="ARBA" id="ARBA00022552"/>
    </source>
</evidence>
<dbReference type="SUPFAM" id="SSF69065">
    <property type="entry name" value="RNase III domain-like"/>
    <property type="match status" value="1"/>
</dbReference>
<name>A0A9D2MP98_9FIRM</name>
<evidence type="ECO:0000256" key="3">
    <source>
        <dbReference type="ARBA" id="ARBA00022722"/>
    </source>
</evidence>
<keyword evidence="3 6" id="KW-0540">Nuclease</keyword>
<reference evidence="8" key="1">
    <citation type="journal article" date="2021" name="PeerJ">
        <title>Extensive microbial diversity within the chicken gut microbiome revealed by metagenomics and culture.</title>
        <authorList>
            <person name="Gilroy R."/>
            <person name="Ravi A."/>
            <person name="Getino M."/>
            <person name="Pursley I."/>
            <person name="Horton D.L."/>
            <person name="Alikhan N.F."/>
            <person name="Baker D."/>
            <person name="Gharbi K."/>
            <person name="Hall N."/>
            <person name="Watson M."/>
            <person name="Adriaenssens E.M."/>
            <person name="Foster-Nyarko E."/>
            <person name="Jarju S."/>
            <person name="Secka A."/>
            <person name="Antonio M."/>
            <person name="Oren A."/>
            <person name="Chaudhuri R.R."/>
            <person name="La Ragione R."/>
            <person name="Hildebrand F."/>
            <person name="Pallen M.J."/>
        </authorList>
    </citation>
    <scope>NUCLEOTIDE SEQUENCE</scope>
    <source>
        <strain evidence="8">USAMLcec3-2134</strain>
    </source>
</reference>
<comment type="similarity">
    <text evidence="6">Belongs to the MrnC RNase family.</text>
</comment>
<dbReference type="InterPro" id="IPR036389">
    <property type="entry name" value="RNase_III_sf"/>
</dbReference>
<dbReference type="Proteomes" id="UP000886883">
    <property type="component" value="Unassembled WGS sequence"/>
</dbReference>
<evidence type="ECO:0000256" key="1">
    <source>
        <dbReference type="ARBA" id="ARBA00022517"/>
    </source>
</evidence>
<keyword evidence="6" id="KW-0694">RNA-binding</keyword>
<keyword evidence="2 6" id="KW-0698">rRNA processing</keyword>
<gene>
    <name evidence="6" type="primary">mrnC</name>
    <name evidence="8" type="ORF">H9763_01330</name>
</gene>
<dbReference type="HAMAP" id="MF_01468">
    <property type="entry name" value="RNase_Mini_III"/>
    <property type="match status" value="1"/>
</dbReference>
<dbReference type="GO" id="GO:0019843">
    <property type="term" value="F:rRNA binding"/>
    <property type="evidence" value="ECO:0007669"/>
    <property type="project" value="UniProtKB-UniRule"/>
</dbReference>
<evidence type="ECO:0000259" key="7">
    <source>
        <dbReference type="Pfam" id="PF00636"/>
    </source>
</evidence>
<reference evidence="8" key="2">
    <citation type="submission" date="2021-04" db="EMBL/GenBank/DDBJ databases">
        <authorList>
            <person name="Gilroy R."/>
        </authorList>
    </citation>
    <scope>NUCLEOTIDE SEQUENCE</scope>
    <source>
        <strain evidence="8">USAMLcec3-2134</strain>
    </source>
</reference>
<feature type="domain" description="RNase III" evidence="7">
    <location>
        <begin position="38"/>
        <end position="135"/>
    </location>
</feature>
<accession>A0A9D2MP98</accession>